<sequence>REVILEKQLTGHRVDRSICNWFWDHTNSQPNSYKQQPVIASPTHYLFQVCREGITFLACTQVEMPPLMAIEFLCRVADVINGYLGGLNEDSIKDNFVIVYELLDEMIDNGFPLTTEPNILQEMIAPPNIVSKVLSVVTGNSSNVSDTLPGSTASCVPWRTADPKYANNEVYVDLVEQMDATINRDGVLVKCEINGEVQVNSHITGLPDLTLSFANPSILDDVRFHPCVRFRPWESNQILSFVPPDGQFKLMNYRVRKLKSTPIYVKPQLTSDGGICRLNVMVGMRNDPGKTVDSVNVQFQLPPCILSADLTSTHGTVNILSNKTCTWSIGRIPKDKAPSMSGTLVLETGLERLHVFPTFQVDFRIMGVALSGLQIDKLDLKTVPYRFYKGFRALTRAGEFEVRS</sequence>
<dbReference type="PROSITE" id="PS51072">
    <property type="entry name" value="MHD"/>
    <property type="match status" value="1"/>
</dbReference>
<keyword evidence="3" id="KW-0653">Protein transport</keyword>
<dbReference type="STRING" id="57577.A0A2K3PJA4"/>
<comment type="subcellular location">
    <subcellularLocation>
        <location evidence="1">Endomembrane system</location>
    </subcellularLocation>
</comment>
<dbReference type="FunFam" id="3.30.450.60:FF:000002">
    <property type="entry name" value="AP-2 complex subunit mu, putative"/>
    <property type="match status" value="1"/>
</dbReference>
<dbReference type="GO" id="GO:0006886">
    <property type="term" value="P:intracellular protein transport"/>
    <property type="evidence" value="ECO:0007669"/>
    <property type="project" value="InterPro"/>
</dbReference>
<dbReference type="Gene3D" id="2.60.40.1170">
    <property type="entry name" value="Mu homology domain, subdomain B"/>
    <property type="match status" value="2"/>
</dbReference>
<dbReference type="Gene3D" id="3.30.450.60">
    <property type="match status" value="1"/>
</dbReference>
<dbReference type="Pfam" id="PF00928">
    <property type="entry name" value="Adap_comp_sub"/>
    <property type="match status" value="1"/>
</dbReference>
<dbReference type="PROSITE" id="PS00990">
    <property type="entry name" value="CLAT_ADAPTOR_M_1"/>
    <property type="match status" value="1"/>
</dbReference>
<dbReference type="InterPro" id="IPR050431">
    <property type="entry name" value="Adaptor_comp_med_subunit"/>
</dbReference>
<dbReference type="CDD" id="cd09252">
    <property type="entry name" value="AP-3_Mu3_Cterm"/>
    <property type="match status" value="1"/>
</dbReference>
<dbReference type="SUPFAM" id="SSF49447">
    <property type="entry name" value="Second domain of Mu2 adaptin subunit (ap50) of ap2 adaptor"/>
    <property type="match status" value="1"/>
</dbReference>
<dbReference type="PIRSF" id="PIRSF005992">
    <property type="entry name" value="Clathrin_mu"/>
    <property type="match status" value="1"/>
</dbReference>
<dbReference type="GO" id="GO:0012505">
    <property type="term" value="C:endomembrane system"/>
    <property type="evidence" value="ECO:0007669"/>
    <property type="project" value="UniProtKB-SubCell"/>
</dbReference>
<evidence type="ECO:0000256" key="1">
    <source>
        <dbReference type="ARBA" id="ARBA00004308"/>
    </source>
</evidence>
<dbReference type="PANTHER" id="PTHR10529">
    <property type="entry name" value="AP COMPLEX SUBUNIT MU"/>
    <property type="match status" value="1"/>
</dbReference>
<protein>
    <submittedName>
        <fullName evidence="6">Ap-3 complex subunit mu-1-like protein</fullName>
    </submittedName>
</protein>
<dbReference type="PRINTS" id="PR00314">
    <property type="entry name" value="CLATHRINADPT"/>
</dbReference>
<feature type="domain" description="MHD" evidence="5">
    <location>
        <begin position="167"/>
        <end position="403"/>
    </location>
</feature>
<dbReference type="InterPro" id="IPR028565">
    <property type="entry name" value="MHD"/>
</dbReference>
<evidence type="ECO:0000256" key="4">
    <source>
        <dbReference type="ARBA" id="ARBA00023136"/>
    </source>
</evidence>
<feature type="non-terminal residue" evidence="6">
    <location>
        <position position="1"/>
    </location>
</feature>
<comment type="caution">
    <text evidence="6">The sequence shown here is derived from an EMBL/GenBank/DDBJ whole genome shotgun (WGS) entry which is preliminary data.</text>
</comment>
<dbReference type="InterPro" id="IPR011012">
    <property type="entry name" value="Longin-like_dom_sf"/>
</dbReference>
<keyword evidence="2" id="KW-0813">Transport</keyword>
<dbReference type="GO" id="GO:0030131">
    <property type="term" value="C:clathrin adaptor complex"/>
    <property type="evidence" value="ECO:0007669"/>
    <property type="project" value="InterPro"/>
</dbReference>
<accession>A0A2K3PJA4</accession>
<reference evidence="6 7" key="1">
    <citation type="journal article" date="2014" name="Am. J. Bot.">
        <title>Genome assembly and annotation for red clover (Trifolium pratense; Fabaceae).</title>
        <authorList>
            <person name="Istvanek J."/>
            <person name="Jaros M."/>
            <person name="Krenek A."/>
            <person name="Repkova J."/>
        </authorList>
    </citation>
    <scope>NUCLEOTIDE SEQUENCE [LARGE SCALE GENOMIC DNA]</scope>
    <source>
        <strain evidence="7">cv. Tatra</strain>
        <tissue evidence="6">Young leaves</tissue>
    </source>
</reference>
<proteinExistence type="predicted"/>
<dbReference type="InterPro" id="IPR001392">
    <property type="entry name" value="Clathrin_mu"/>
</dbReference>
<evidence type="ECO:0000313" key="6">
    <source>
        <dbReference type="EMBL" id="PNY15367.1"/>
    </source>
</evidence>
<evidence type="ECO:0000313" key="7">
    <source>
        <dbReference type="Proteomes" id="UP000236291"/>
    </source>
</evidence>
<evidence type="ECO:0000259" key="5">
    <source>
        <dbReference type="PROSITE" id="PS51072"/>
    </source>
</evidence>
<dbReference type="CDD" id="cd14837">
    <property type="entry name" value="AP3_Mu_N"/>
    <property type="match status" value="1"/>
</dbReference>
<name>A0A2K3PJA4_TRIPR</name>
<dbReference type="EMBL" id="ASHM01007612">
    <property type="protein sequence ID" value="PNY15367.1"/>
    <property type="molecule type" value="Genomic_DNA"/>
</dbReference>
<evidence type="ECO:0000256" key="2">
    <source>
        <dbReference type="ARBA" id="ARBA00022448"/>
    </source>
</evidence>
<organism evidence="6 7">
    <name type="scientific">Trifolium pratense</name>
    <name type="common">Red clover</name>
    <dbReference type="NCBI Taxonomy" id="57577"/>
    <lineage>
        <taxon>Eukaryota</taxon>
        <taxon>Viridiplantae</taxon>
        <taxon>Streptophyta</taxon>
        <taxon>Embryophyta</taxon>
        <taxon>Tracheophyta</taxon>
        <taxon>Spermatophyta</taxon>
        <taxon>Magnoliopsida</taxon>
        <taxon>eudicotyledons</taxon>
        <taxon>Gunneridae</taxon>
        <taxon>Pentapetalae</taxon>
        <taxon>rosids</taxon>
        <taxon>fabids</taxon>
        <taxon>Fabales</taxon>
        <taxon>Fabaceae</taxon>
        <taxon>Papilionoideae</taxon>
        <taxon>50 kb inversion clade</taxon>
        <taxon>NPAAA clade</taxon>
        <taxon>Hologalegina</taxon>
        <taxon>IRL clade</taxon>
        <taxon>Trifolieae</taxon>
        <taxon>Trifolium</taxon>
    </lineage>
</organism>
<keyword evidence="4" id="KW-0472">Membrane</keyword>
<dbReference type="InterPro" id="IPR036168">
    <property type="entry name" value="AP2_Mu_C_sf"/>
</dbReference>
<evidence type="ECO:0000256" key="3">
    <source>
        <dbReference type="ARBA" id="ARBA00022927"/>
    </source>
</evidence>
<dbReference type="InterPro" id="IPR018240">
    <property type="entry name" value="Clathrin_mu_CS"/>
</dbReference>
<dbReference type="Proteomes" id="UP000236291">
    <property type="component" value="Unassembled WGS sequence"/>
</dbReference>
<gene>
    <name evidence="6" type="ORF">L195_g012061</name>
</gene>
<dbReference type="GO" id="GO:0016192">
    <property type="term" value="P:vesicle-mediated transport"/>
    <property type="evidence" value="ECO:0007669"/>
    <property type="project" value="InterPro"/>
</dbReference>
<dbReference type="AlphaFoldDB" id="A0A2K3PJA4"/>
<reference evidence="6 7" key="2">
    <citation type="journal article" date="2017" name="Front. Plant Sci.">
        <title>Gene Classification and Mining of Molecular Markers Useful in Red Clover (Trifolium pratense) Breeding.</title>
        <authorList>
            <person name="Istvanek J."/>
            <person name="Dluhosova J."/>
            <person name="Dluhos P."/>
            <person name="Patkova L."/>
            <person name="Nedelnik J."/>
            <person name="Repkova J."/>
        </authorList>
    </citation>
    <scope>NUCLEOTIDE SEQUENCE [LARGE SCALE GENOMIC DNA]</scope>
    <source>
        <strain evidence="7">cv. Tatra</strain>
        <tissue evidence="6">Young leaves</tissue>
    </source>
</reference>
<dbReference type="SUPFAM" id="SSF64356">
    <property type="entry name" value="SNARE-like"/>
    <property type="match status" value="1"/>
</dbReference>